<keyword evidence="2 5" id="KW-0378">Hydrolase</keyword>
<feature type="compositionally biased region" description="Basic and acidic residues" evidence="3">
    <location>
        <begin position="824"/>
        <end position="838"/>
    </location>
</feature>
<evidence type="ECO:0000313" key="5">
    <source>
        <dbReference type="EMBL" id="OWA51518.1"/>
    </source>
</evidence>
<dbReference type="InterPro" id="IPR036181">
    <property type="entry name" value="MIT_dom_sf"/>
</dbReference>
<dbReference type="EMBL" id="MTYJ01000230">
    <property type="protein sequence ID" value="OWA51518.1"/>
    <property type="molecule type" value="Genomic_DNA"/>
</dbReference>
<dbReference type="PANTHER" id="PTHR22975:SF9">
    <property type="entry name" value="ECHINUS SPLICE FORM 3"/>
    <property type="match status" value="1"/>
</dbReference>
<dbReference type="GO" id="GO:0004843">
    <property type="term" value="F:cysteine-type deubiquitinase activity"/>
    <property type="evidence" value="ECO:0007669"/>
    <property type="project" value="InterPro"/>
</dbReference>
<dbReference type="InterPro" id="IPR052398">
    <property type="entry name" value="Ubiquitin_hydrolase_53/54"/>
</dbReference>
<dbReference type="SUPFAM" id="SSF54001">
    <property type="entry name" value="Cysteine proteinases"/>
    <property type="match status" value="1"/>
</dbReference>
<proteinExistence type="predicted"/>
<feature type="compositionally biased region" description="Low complexity" evidence="3">
    <location>
        <begin position="539"/>
        <end position="548"/>
    </location>
</feature>
<dbReference type="PROSITE" id="PS50235">
    <property type="entry name" value="USP_3"/>
    <property type="match status" value="1"/>
</dbReference>
<evidence type="ECO:0000259" key="4">
    <source>
        <dbReference type="PROSITE" id="PS50235"/>
    </source>
</evidence>
<feature type="compositionally biased region" description="Acidic residues" evidence="3">
    <location>
        <begin position="839"/>
        <end position="855"/>
    </location>
</feature>
<feature type="compositionally biased region" description="Polar residues" evidence="3">
    <location>
        <begin position="435"/>
        <end position="448"/>
    </location>
</feature>
<dbReference type="OrthoDB" id="205782at2759"/>
<evidence type="ECO:0000256" key="1">
    <source>
        <dbReference type="ARBA" id="ARBA00022786"/>
    </source>
</evidence>
<dbReference type="Proteomes" id="UP000192578">
    <property type="component" value="Unassembled WGS sequence"/>
</dbReference>
<dbReference type="InterPro" id="IPR038765">
    <property type="entry name" value="Papain-like_cys_pep_sf"/>
</dbReference>
<dbReference type="InterPro" id="IPR028889">
    <property type="entry name" value="USP"/>
</dbReference>
<feature type="compositionally biased region" description="Low complexity" evidence="3">
    <location>
        <begin position="754"/>
        <end position="764"/>
    </location>
</feature>
<feature type="region of interest" description="Disordered" evidence="3">
    <location>
        <begin position="824"/>
        <end position="868"/>
    </location>
</feature>
<keyword evidence="6" id="KW-1185">Reference proteome</keyword>
<name>A0A9X6NF14_HYPEX</name>
<accession>A0A9X6NF14</accession>
<dbReference type="InterPro" id="IPR001394">
    <property type="entry name" value="Peptidase_C19_UCH"/>
</dbReference>
<feature type="region of interest" description="Disordered" evidence="3">
    <location>
        <begin position="435"/>
        <end position="461"/>
    </location>
</feature>
<feature type="region of interest" description="Disordered" evidence="3">
    <location>
        <begin position="696"/>
        <end position="795"/>
    </location>
</feature>
<comment type="caution">
    <text evidence="5">The sequence shown here is derived from an EMBL/GenBank/DDBJ whole genome shotgun (WGS) entry which is preliminary data.</text>
</comment>
<keyword evidence="1" id="KW-0833">Ubl conjugation pathway</keyword>
<organism evidence="5 6">
    <name type="scientific">Hypsibius exemplaris</name>
    <name type="common">Freshwater tardigrade</name>
    <dbReference type="NCBI Taxonomy" id="2072580"/>
    <lineage>
        <taxon>Eukaryota</taxon>
        <taxon>Metazoa</taxon>
        <taxon>Ecdysozoa</taxon>
        <taxon>Tardigrada</taxon>
        <taxon>Eutardigrada</taxon>
        <taxon>Parachela</taxon>
        <taxon>Hypsibioidea</taxon>
        <taxon>Hypsibiidae</taxon>
        <taxon>Hypsibius</taxon>
    </lineage>
</organism>
<evidence type="ECO:0000256" key="3">
    <source>
        <dbReference type="SAM" id="MobiDB-lite"/>
    </source>
</evidence>
<dbReference type="CDD" id="cd02257">
    <property type="entry name" value="Peptidase_C19"/>
    <property type="match status" value="1"/>
</dbReference>
<protein>
    <submittedName>
        <fullName evidence="5">Inactive ubiquitin carboxyl-terminal hydrolase 54</fullName>
    </submittedName>
</protein>
<feature type="domain" description="USP" evidence="4">
    <location>
        <begin position="45"/>
        <end position="369"/>
    </location>
</feature>
<feature type="compositionally biased region" description="Low complexity" evidence="3">
    <location>
        <begin position="449"/>
        <end position="461"/>
    </location>
</feature>
<dbReference type="PANTHER" id="PTHR22975">
    <property type="entry name" value="UBIQUITIN SPECIFIC PROTEINASE"/>
    <property type="match status" value="1"/>
</dbReference>
<feature type="compositionally biased region" description="Basic residues" evidence="3">
    <location>
        <begin position="743"/>
        <end position="753"/>
    </location>
</feature>
<evidence type="ECO:0000256" key="2">
    <source>
        <dbReference type="ARBA" id="ARBA00022801"/>
    </source>
</evidence>
<dbReference type="SUPFAM" id="SSF116846">
    <property type="entry name" value="MIT domain"/>
    <property type="match status" value="1"/>
</dbReference>
<dbReference type="Pfam" id="PF00443">
    <property type="entry name" value="UCH"/>
    <property type="match status" value="1"/>
</dbReference>
<reference evidence="6" key="1">
    <citation type="submission" date="2017-01" db="EMBL/GenBank/DDBJ databases">
        <title>Comparative genomics of anhydrobiosis in the tardigrade Hypsibius dujardini.</title>
        <authorList>
            <person name="Yoshida Y."/>
            <person name="Koutsovoulos G."/>
            <person name="Laetsch D."/>
            <person name="Stevens L."/>
            <person name="Kumar S."/>
            <person name="Horikawa D."/>
            <person name="Ishino K."/>
            <person name="Komine S."/>
            <person name="Tomita M."/>
            <person name="Blaxter M."/>
            <person name="Arakawa K."/>
        </authorList>
    </citation>
    <scope>NUCLEOTIDE SEQUENCE [LARGE SCALE GENOMIC DNA]</scope>
    <source>
        <strain evidence="6">Z151</strain>
    </source>
</reference>
<dbReference type="Gene3D" id="3.90.70.10">
    <property type="entry name" value="Cysteine proteinases"/>
    <property type="match status" value="1"/>
</dbReference>
<dbReference type="GO" id="GO:0016579">
    <property type="term" value="P:protein deubiquitination"/>
    <property type="evidence" value="ECO:0007669"/>
    <property type="project" value="InterPro"/>
</dbReference>
<gene>
    <name evidence="5" type="ORF">BV898_15997</name>
</gene>
<feature type="compositionally biased region" description="Polar residues" evidence="3">
    <location>
        <begin position="512"/>
        <end position="522"/>
    </location>
</feature>
<sequence>MARASTQFTMTSTRQKAHFPPISGTVPVNLSVANTRQRESMCASHGLLNAPGDNNCFLNSAVQIFWHLDVFRRSFRRLNDHVCLDHACIFCGIKMLFRQFQESVDSALAPDMLRRALATTFADQQRFQLGCMDDAAECFENILLRIHYHVQGTSEIANCLDPRCLPHRKFSMDLLETLSCADCHFSTEATAFSQMVHYVTVEGLLQKTAEMKQRGVKSLTGLLGKLIRKANEGGEQRVCRRCGSANAHVKRTLTNRPDIITIGLAWPSEKPNVQTVSDTLQAIDTNICLCHLYHSARETEWASSAVHHLVGMICFYGRHYVSFFYHSRYQKWMHFDDASVKVIGADFSQVLAKCIKGHMQPLLLFYANPEFETTVGDDERYLTASSSDTSSCLSGNGSSSIDLCLALEEKRAAPVKQAPPRPPLRTVSRVTLPYQTDGTVSSSSGDQITRSSVTAKSTTAAAPRLQLPGGATGFYCARQNSRASVSSSGMTSIESFDLSSLDHCRSPYTTLPSRCRNSIDSSSARDETDSGCPSGGDHASTSSASSSSVEVPVVKNKKLYPSPAQTSFTPMDRTHSIQMLLRADDLISSGGKKEQEQDYSAAIKLFEQAAELLEACGEPLKLWPQFAKALAEKQTDCYARLHVLHDRITAHRSASTTSGSSGPGVCRLPEPMKALPRRTHAAAAVDGDVVGVAGAKKCGPVKPIDQHRMADQPRQMTSPKSVKPAAATMPELPPKPQDDSLKRTMHKSRRKATAKNPTATTNQAGSLGSRETNRSMPDLSLSGEEKSGLSHSTTLATFQSPTNYATMRVRSAARETLLNELSHRLQKRAEARTNGDRAESEEDEGEDNQGEEEEFPPPPPELLMPLSGEGDLSVDVEASSKQPCTLCGHRRVAQGPYCPACQVYLSRFSRQL</sequence>
<evidence type="ECO:0000313" key="6">
    <source>
        <dbReference type="Proteomes" id="UP000192578"/>
    </source>
</evidence>
<dbReference type="AlphaFoldDB" id="A0A9X6NF14"/>
<feature type="region of interest" description="Disordered" evidence="3">
    <location>
        <begin position="512"/>
        <end position="554"/>
    </location>
</feature>